<reference evidence="9" key="1">
    <citation type="submission" date="2016-04" db="EMBL/GenBank/DDBJ databases">
        <title>Cephalotus genome sequencing.</title>
        <authorList>
            <person name="Fukushima K."/>
            <person name="Hasebe M."/>
            <person name="Fang X."/>
        </authorList>
    </citation>
    <scope>NUCLEOTIDE SEQUENCE [LARGE SCALE GENOMIC DNA]</scope>
    <source>
        <strain evidence="9">cv. St1</strain>
    </source>
</reference>
<keyword evidence="4" id="KW-0949">S-adenosyl-L-methionine</keyword>
<organism evidence="8 9">
    <name type="scientific">Cephalotus follicularis</name>
    <name type="common">Albany pitcher plant</name>
    <dbReference type="NCBI Taxonomy" id="3775"/>
    <lineage>
        <taxon>Eukaryota</taxon>
        <taxon>Viridiplantae</taxon>
        <taxon>Streptophyta</taxon>
        <taxon>Embryophyta</taxon>
        <taxon>Tracheophyta</taxon>
        <taxon>Spermatophyta</taxon>
        <taxon>Magnoliopsida</taxon>
        <taxon>eudicotyledons</taxon>
        <taxon>Gunneridae</taxon>
        <taxon>Pentapetalae</taxon>
        <taxon>rosids</taxon>
        <taxon>fabids</taxon>
        <taxon>Oxalidales</taxon>
        <taxon>Cephalotaceae</taxon>
        <taxon>Cephalotus</taxon>
    </lineage>
</organism>
<dbReference type="Gene3D" id="3.40.1280.30">
    <property type="match status" value="1"/>
</dbReference>
<comment type="catalytic activity">
    <reaction evidence="5">
        <text>guanosine(9) in tRNA + S-adenosyl-L-methionine = N(1)-methylguanosine(9) in tRNA + S-adenosyl-L-homocysteine + H(+)</text>
        <dbReference type="Rhea" id="RHEA:43156"/>
        <dbReference type="Rhea" id="RHEA-COMP:10367"/>
        <dbReference type="Rhea" id="RHEA-COMP:10368"/>
        <dbReference type="ChEBI" id="CHEBI:15378"/>
        <dbReference type="ChEBI" id="CHEBI:57856"/>
        <dbReference type="ChEBI" id="CHEBI:59789"/>
        <dbReference type="ChEBI" id="CHEBI:73542"/>
        <dbReference type="ChEBI" id="CHEBI:74269"/>
        <dbReference type="EC" id="2.1.1.221"/>
    </reaction>
</comment>
<dbReference type="PANTHER" id="PTHR13563:SF13">
    <property type="entry name" value="TRNA METHYLTRANSFERASE 10 HOMOLOG A"/>
    <property type="match status" value="1"/>
</dbReference>
<evidence type="ECO:0000256" key="4">
    <source>
        <dbReference type="ARBA" id="ARBA00022691"/>
    </source>
</evidence>
<dbReference type="PANTHER" id="PTHR13563">
    <property type="entry name" value="TRNA (GUANINE-9-) METHYLTRANSFERASE"/>
    <property type="match status" value="1"/>
</dbReference>
<dbReference type="GO" id="GO:0002939">
    <property type="term" value="P:tRNA N1-guanine methylation"/>
    <property type="evidence" value="ECO:0007669"/>
    <property type="project" value="TreeGrafter"/>
</dbReference>
<feature type="compositionally biased region" description="Basic and acidic residues" evidence="6">
    <location>
        <begin position="162"/>
        <end position="187"/>
    </location>
</feature>
<comment type="caution">
    <text evidence="8">The sequence shown here is derived from an EMBL/GenBank/DDBJ whole genome shotgun (WGS) entry which is preliminary data.</text>
</comment>
<dbReference type="InterPro" id="IPR028564">
    <property type="entry name" value="MT_TRM10-typ"/>
</dbReference>
<evidence type="ECO:0000256" key="1">
    <source>
        <dbReference type="ARBA" id="ARBA00012797"/>
    </source>
</evidence>
<dbReference type="GO" id="GO:0052905">
    <property type="term" value="F:tRNA (guanosine(9)-N1)-methyltransferase activity"/>
    <property type="evidence" value="ECO:0007669"/>
    <property type="project" value="UniProtKB-EC"/>
</dbReference>
<dbReference type="STRING" id="3775.A0A1Q3BAL1"/>
<keyword evidence="2" id="KW-0489">Methyltransferase</keyword>
<dbReference type="CDD" id="cd18089">
    <property type="entry name" value="SPOUT_Trm10-like"/>
    <property type="match status" value="1"/>
</dbReference>
<keyword evidence="9" id="KW-1185">Reference proteome</keyword>
<protein>
    <recommendedName>
        <fullName evidence="1">tRNA (guanine(9)-N(1))-methyltransferase</fullName>
        <ecNumber evidence="1">2.1.1.221</ecNumber>
    </recommendedName>
</protein>
<dbReference type="GO" id="GO:0000049">
    <property type="term" value="F:tRNA binding"/>
    <property type="evidence" value="ECO:0007669"/>
    <property type="project" value="TreeGrafter"/>
</dbReference>
<dbReference type="PROSITE" id="PS51675">
    <property type="entry name" value="SAM_MT_TRM10"/>
    <property type="match status" value="1"/>
</dbReference>
<proteinExistence type="predicted"/>
<dbReference type="InterPro" id="IPR038459">
    <property type="entry name" value="MT_TRM10-typ_sf"/>
</dbReference>
<dbReference type="AlphaFoldDB" id="A0A1Q3BAL1"/>
<evidence type="ECO:0000256" key="2">
    <source>
        <dbReference type="ARBA" id="ARBA00022603"/>
    </source>
</evidence>
<feature type="domain" description="SAM-dependent MTase TRM10-type" evidence="7">
    <location>
        <begin position="1"/>
        <end position="189"/>
    </location>
</feature>
<dbReference type="EC" id="2.1.1.221" evidence="1"/>
<name>A0A1Q3BAL1_CEPFO</name>
<accession>A0A1Q3BAL1</accession>
<evidence type="ECO:0000256" key="6">
    <source>
        <dbReference type="SAM" id="MobiDB-lite"/>
    </source>
</evidence>
<evidence type="ECO:0000256" key="3">
    <source>
        <dbReference type="ARBA" id="ARBA00022679"/>
    </source>
</evidence>
<evidence type="ECO:0000256" key="5">
    <source>
        <dbReference type="ARBA" id="ARBA00048434"/>
    </source>
</evidence>
<evidence type="ECO:0000259" key="7">
    <source>
        <dbReference type="PROSITE" id="PS51675"/>
    </source>
</evidence>
<dbReference type="InParanoid" id="A0A1Q3BAL1"/>
<dbReference type="Proteomes" id="UP000187406">
    <property type="component" value="Unassembled WGS sequence"/>
</dbReference>
<evidence type="ECO:0000313" key="9">
    <source>
        <dbReference type="Proteomes" id="UP000187406"/>
    </source>
</evidence>
<feature type="region of interest" description="Disordered" evidence="6">
    <location>
        <begin position="162"/>
        <end position="196"/>
    </location>
</feature>
<sequence>MFVCVRIYLAFPKAKELIKLQIMYCYVVNGRCNSPAHVWLTGCNGEMGTQLERLPGFDKWIIEKESQSYIEALQHHKENLIYLTADSKIVLYELHLKKIYIVGGLVDRNRWKGITMRKVEEQGIQTAKLPIGSYLIHQLIYETRDWKISFFEVIPSRKRCEVDSEEHQGEVDGKENKERDERTERKKTYIKVPTNG</sequence>
<gene>
    <name evidence="8" type="ORF">CFOL_v3_08533</name>
</gene>
<evidence type="ECO:0000313" key="8">
    <source>
        <dbReference type="EMBL" id="GAV65018.1"/>
    </source>
</evidence>
<dbReference type="OrthoDB" id="278300at2759"/>
<dbReference type="GO" id="GO:0005634">
    <property type="term" value="C:nucleus"/>
    <property type="evidence" value="ECO:0007669"/>
    <property type="project" value="TreeGrafter"/>
</dbReference>
<dbReference type="EMBL" id="BDDD01000380">
    <property type="protein sequence ID" value="GAV65018.1"/>
    <property type="molecule type" value="Genomic_DNA"/>
</dbReference>
<dbReference type="InterPro" id="IPR007356">
    <property type="entry name" value="tRNA_m1G_MeTrfase_euk"/>
</dbReference>
<keyword evidence="3" id="KW-0808">Transferase</keyword>